<dbReference type="AlphaFoldDB" id="A0A6M3XI99"/>
<evidence type="ECO:0000313" key="1">
    <source>
        <dbReference type="EMBL" id="QJH97506.1"/>
    </source>
</evidence>
<reference evidence="1" key="1">
    <citation type="submission" date="2020-03" db="EMBL/GenBank/DDBJ databases">
        <title>The deep terrestrial virosphere.</title>
        <authorList>
            <person name="Holmfeldt K."/>
            <person name="Nilsson E."/>
            <person name="Simone D."/>
            <person name="Lopez-Fernandez M."/>
            <person name="Wu X."/>
            <person name="de Brujin I."/>
            <person name="Lundin D."/>
            <person name="Andersson A."/>
            <person name="Bertilsson S."/>
            <person name="Dopson M."/>
        </authorList>
    </citation>
    <scope>NUCLEOTIDE SEQUENCE</scope>
    <source>
        <strain evidence="1">TM448B01026</strain>
    </source>
</reference>
<accession>A0A6M3XI99</accession>
<dbReference type="EMBL" id="MT144689">
    <property type="protein sequence ID" value="QJH97506.1"/>
    <property type="molecule type" value="Genomic_DNA"/>
</dbReference>
<name>A0A6M3XI99_9ZZZZ</name>
<sequence>MPLKKGKSKKTIQGNIKELIGSYESTGKIGNSKPKSKKKAIKQIVAISYDEARK</sequence>
<proteinExistence type="predicted"/>
<protein>
    <submittedName>
        <fullName evidence="1">Uncharacterized protein</fullName>
    </submittedName>
</protein>
<gene>
    <name evidence="1" type="ORF">TM448B01026_0006</name>
</gene>
<organism evidence="1">
    <name type="scientific">viral metagenome</name>
    <dbReference type="NCBI Taxonomy" id="1070528"/>
    <lineage>
        <taxon>unclassified sequences</taxon>
        <taxon>metagenomes</taxon>
        <taxon>organismal metagenomes</taxon>
    </lineage>
</organism>